<organism evidence="6 7">
    <name type="scientific">Lithospermum erythrorhizon</name>
    <name type="common">Purple gromwell</name>
    <name type="synonym">Lithospermum officinale var. erythrorhizon</name>
    <dbReference type="NCBI Taxonomy" id="34254"/>
    <lineage>
        <taxon>Eukaryota</taxon>
        <taxon>Viridiplantae</taxon>
        <taxon>Streptophyta</taxon>
        <taxon>Embryophyta</taxon>
        <taxon>Tracheophyta</taxon>
        <taxon>Spermatophyta</taxon>
        <taxon>Magnoliopsida</taxon>
        <taxon>eudicotyledons</taxon>
        <taxon>Gunneridae</taxon>
        <taxon>Pentapetalae</taxon>
        <taxon>asterids</taxon>
        <taxon>lamiids</taxon>
        <taxon>Boraginales</taxon>
        <taxon>Boraginaceae</taxon>
        <taxon>Boraginoideae</taxon>
        <taxon>Lithospermeae</taxon>
        <taxon>Lithospermum</taxon>
    </lineage>
</organism>
<keyword evidence="2 4" id="KW-0479">Metal-binding</keyword>
<dbReference type="Gene3D" id="2.60.120.330">
    <property type="entry name" value="B-lactam Antibiotic, Isopenicillin N Synthase, Chain"/>
    <property type="match status" value="1"/>
</dbReference>
<dbReference type="InterPro" id="IPR027443">
    <property type="entry name" value="IPNS-like_sf"/>
</dbReference>
<dbReference type="AlphaFoldDB" id="A0AAV3S0H0"/>
<feature type="domain" description="Fe2OG dioxygenase" evidence="5">
    <location>
        <begin position="209"/>
        <end position="309"/>
    </location>
</feature>
<comment type="caution">
    <text evidence="6">The sequence shown here is derived from an EMBL/GenBank/DDBJ whole genome shotgun (WGS) entry which is preliminary data.</text>
</comment>
<dbReference type="GO" id="GO:0046872">
    <property type="term" value="F:metal ion binding"/>
    <property type="evidence" value="ECO:0007669"/>
    <property type="project" value="UniProtKB-KW"/>
</dbReference>
<dbReference type="InterPro" id="IPR005123">
    <property type="entry name" value="Oxoglu/Fe-dep_dioxygenase_dom"/>
</dbReference>
<dbReference type="EMBL" id="BAABME010013347">
    <property type="protein sequence ID" value="GAA0186072.1"/>
    <property type="molecule type" value="Genomic_DNA"/>
</dbReference>
<dbReference type="SUPFAM" id="SSF51197">
    <property type="entry name" value="Clavaminate synthase-like"/>
    <property type="match status" value="1"/>
</dbReference>
<dbReference type="InterPro" id="IPR026992">
    <property type="entry name" value="DIOX_N"/>
</dbReference>
<dbReference type="GO" id="GO:0002238">
    <property type="term" value="P:response to molecule of fungal origin"/>
    <property type="evidence" value="ECO:0007669"/>
    <property type="project" value="UniProtKB-ARBA"/>
</dbReference>
<evidence type="ECO:0000313" key="7">
    <source>
        <dbReference type="Proteomes" id="UP001454036"/>
    </source>
</evidence>
<evidence type="ECO:0000256" key="1">
    <source>
        <dbReference type="ARBA" id="ARBA00008056"/>
    </source>
</evidence>
<dbReference type="GO" id="GO:0009805">
    <property type="term" value="P:coumarin biosynthetic process"/>
    <property type="evidence" value="ECO:0007669"/>
    <property type="project" value="UniProtKB-ARBA"/>
</dbReference>
<keyword evidence="3 4" id="KW-0408">Iron</keyword>
<evidence type="ECO:0000259" key="5">
    <source>
        <dbReference type="PROSITE" id="PS51471"/>
    </source>
</evidence>
<name>A0AAV3S0H0_LITER</name>
<dbReference type="Pfam" id="PF14226">
    <property type="entry name" value="DIOX_N"/>
    <property type="match status" value="1"/>
</dbReference>
<evidence type="ECO:0000256" key="4">
    <source>
        <dbReference type="RuleBase" id="RU003682"/>
    </source>
</evidence>
<reference evidence="6 7" key="1">
    <citation type="submission" date="2024-01" db="EMBL/GenBank/DDBJ databases">
        <title>The complete chloroplast genome sequence of Lithospermum erythrorhizon: insights into the phylogenetic relationship among Boraginaceae species and the maternal lineages of purple gromwells.</title>
        <authorList>
            <person name="Okada T."/>
            <person name="Watanabe K."/>
        </authorList>
    </citation>
    <scope>NUCLEOTIDE SEQUENCE [LARGE SCALE GENOMIC DNA]</scope>
</reference>
<proteinExistence type="inferred from homology"/>
<comment type="similarity">
    <text evidence="1 4">Belongs to the iron/ascorbate-dependent oxidoreductase family.</text>
</comment>
<keyword evidence="7" id="KW-1185">Reference proteome</keyword>
<gene>
    <name evidence="6" type="ORF">LIER_33360</name>
</gene>
<dbReference type="GO" id="GO:0016706">
    <property type="term" value="F:2-oxoglutarate-dependent dioxygenase activity"/>
    <property type="evidence" value="ECO:0007669"/>
    <property type="project" value="UniProtKB-ARBA"/>
</dbReference>
<dbReference type="Proteomes" id="UP001454036">
    <property type="component" value="Unassembled WGS sequence"/>
</dbReference>
<evidence type="ECO:0000313" key="6">
    <source>
        <dbReference type="EMBL" id="GAA0186072.1"/>
    </source>
</evidence>
<protein>
    <submittedName>
        <fullName evidence="6">Oxygenase</fullName>
    </submittedName>
</protein>
<evidence type="ECO:0000256" key="3">
    <source>
        <dbReference type="ARBA" id="ARBA00023004"/>
    </source>
</evidence>
<accession>A0AAV3S0H0</accession>
<keyword evidence="4" id="KW-0560">Oxidoreductase</keyword>
<sequence>MAETEIVASVLTEPEFILVQEIAKSSKSNIMERFIHKDGDGIKNGSVPVLEVAEVDINLLKSSSPAAKNELSKLRSALESCGCFQAINHGMTDSFLDEIREMSKQFFSLPMEEKTKYARTDNMEGYGNDPVLSQNQILDWTDRLYINVNPKSQRKHQFWPENPPKFRENLEEYVNNVKVLNEIIFRSMAKSLDLEESCFLNQYGDDEQAIIRARFNFYPPCPTSGSILGLKPHADGSAITFLLQDREVEGLQVLKDEQWYSVPIIPNAILVNLGEQAEIMSNGIFKSPVHRVVPNMTRDRQTLAIFCIPHPEMEIGPAEKLVDESRPRLYKTVKNYVSIYFKHYQLGKRPIEAVKVP</sequence>
<evidence type="ECO:0000256" key="2">
    <source>
        <dbReference type="ARBA" id="ARBA00022723"/>
    </source>
</evidence>
<dbReference type="InterPro" id="IPR044861">
    <property type="entry name" value="IPNS-like_FE2OG_OXY"/>
</dbReference>
<dbReference type="PANTHER" id="PTHR47991">
    <property type="entry name" value="OXOGLUTARATE/IRON-DEPENDENT DIOXYGENASE"/>
    <property type="match status" value="1"/>
</dbReference>
<dbReference type="InterPro" id="IPR050295">
    <property type="entry name" value="Plant_2OG-oxidoreductases"/>
</dbReference>
<dbReference type="Pfam" id="PF03171">
    <property type="entry name" value="2OG-FeII_Oxy"/>
    <property type="match status" value="1"/>
</dbReference>
<dbReference type="FunFam" id="2.60.120.330:FF:000018">
    <property type="entry name" value="2-oxoglutarate (2OG) and Fe(II)-dependent oxygenase superfamily protein"/>
    <property type="match status" value="1"/>
</dbReference>
<dbReference type="PROSITE" id="PS51471">
    <property type="entry name" value="FE2OG_OXY"/>
    <property type="match status" value="1"/>
</dbReference>